<evidence type="ECO:0000256" key="9">
    <source>
        <dbReference type="ARBA" id="ARBA00023136"/>
    </source>
</evidence>
<dbReference type="AlphaFoldDB" id="D2V0V0"/>
<evidence type="ECO:0000256" key="4">
    <source>
        <dbReference type="ARBA" id="ARBA00022692"/>
    </source>
</evidence>
<dbReference type="PANTHER" id="PTHR10027">
    <property type="entry name" value="CALCIUM-ACTIVATED POTASSIUM CHANNEL ALPHA CHAIN"/>
    <property type="match status" value="1"/>
</dbReference>
<organism evidence="14">
    <name type="scientific">Naegleria gruberi</name>
    <name type="common">Amoeba</name>
    <dbReference type="NCBI Taxonomy" id="5762"/>
    <lineage>
        <taxon>Eukaryota</taxon>
        <taxon>Discoba</taxon>
        <taxon>Heterolobosea</taxon>
        <taxon>Tetramitia</taxon>
        <taxon>Eutetramitia</taxon>
        <taxon>Vahlkampfiidae</taxon>
        <taxon>Naegleria</taxon>
    </lineage>
</organism>
<dbReference type="InParanoid" id="D2V0V0"/>
<dbReference type="KEGG" id="ngr:NAEGRDRAFT_62424"/>
<evidence type="ECO:0000256" key="5">
    <source>
        <dbReference type="ARBA" id="ARBA00022826"/>
    </source>
</evidence>
<keyword evidence="8" id="KW-0406">Ion transport</keyword>
<keyword evidence="3" id="KW-0633">Potassium transport</keyword>
<dbReference type="GO" id="GO:0005267">
    <property type="term" value="F:potassium channel activity"/>
    <property type="evidence" value="ECO:0007669"/>
    <property type="project" value="UniProtKB-KW"/>
</dbReference>
<dbReference type="InterPro" id="IPR047871">
    <property type="entry name" value="K_chnl_Slo-like"/>
</dbReference>
<keyword evidence="14" id="KW-1185">Reference proteome</keyword>
<keyword evidence="7" id="KW-1133">Transmembrane helix</keyword>
<sequence length="706" mass="81677">MTTIALRNFNPKISVYAQINLIESKNLIQKAGARVIVCYESICSKVMSACSTAPVFSCFLYNLLSGADVDIEHDKLKDYVFSENLSEQENDINWIIEYSDGMNNELYRAKFSPVFYGSLFIDVAELLRRSDITIFALESNHTIHINPSGHRIKEGDRCYCIAPSIEYAELVEKFKISAAELSKFKSGKEEEEIIEYNQTEENNEEAEVFEQEFTEYLKPASSSNSSSNQQQKKVDNEKWVLRSPRLRVTPRLRINQLLRMRTETNVDISLLRDEDDDHNTHLEILLKLISPESYFQEKRKYLQSIRNTFTGSELAEKEKEFYSKITQIYNMVDRPFSKDEIFIQHHKDKNISDHLIILGDFSQPAIVCALSRSLQRHSRDTQIVLMTDKTDYLDLIYQRLRYFNKVYIILGNYLKTTHLRRAGFGVCKRILFFATEDKDNEIINEYTIDSEAIKLSLGISVMDKSKGYVIGKFIIHFHCSSKEFIELVNRANMKFFQHQGIPTHLKVKKMREDGLLDYDIDEFDQFCLFSDYYISGRVFPSSSFLSKLLSQSFHNRKIVDLIEQLCSDEFTSGDHQSVVIEVPLPSVFVGKSVLQLVTSCYQHNLILLALSRVKTNNPSDRYVYTNPSLSKTLVQTDLVFLCGHRNNIKSLVATRGSMDRFFTRSWTSNNLFSSPISDSSDDEGNDNIQVERFKSEQEITIQQEEV</sequence>
<evidence type="ECO:0000256" key="2">
    <source>
        <dbReference type="ARBA" id="ARBA00022448"/>
    </source>
</evidence>
<protein>
    <submittedName>
        <fullName evidence="13">Uncharacterized protein</fullName>
    </submittedName>
</protein>
<keyword evidence="4" id="KW-0812">Transmembrane</keyword>
<evidence type="ECO:0000259" key="11">
    <source>
        <dbReference type="Pfam" id="PF03493"/>
    </source>
</evidence>
<dbReference type="RefSeq" id="XP_002682321.1">
    <property type="nucleotide sequence ID" value="XM_002682275.1"/>
</dbReference>
<gene>
    <name evidence="13" type="ORF">NAEGRDRAFT_62424</name>
</gene>
<feature type="domain" description="RCK N-terminal" evidence="12">
    <location>
        <begin position="353"/>
        <end position="463"/>
    </location>
</feature>
<dbReference type="GeneID" id="8855461"/>
<evidence type="ECO:0000256" key="7">
    <source>
        <dbReference type="ARBA" id="ARBA00022989"/>
    </source>
</evidence>
<keyword evidence="5" id="KW-0631">Potassium channel</keyword>
<dbReference type="InterPro" id="IPR003148">
    <property type="entry name" value="RCK_N"/>
</dbReference>
<accession>D2V0V0</accession>
<evidence type="ECO:0000256" key="8">
    <source>
        <dbReference type="ARBA" id="ARBA00023065"/>
    </source>
</evidence>
<evidence type="ECO:0000313" key="13">
    <source>
        <dbReference type="EMBL" id="EFC49577.1"/>
    </source>
</evidence>
<reference evidence="13 14" key="1">
    <citation type="journal article" date="2010" name="Cell">
        <title>The genome of Naegleria gruberi illuminates early eukaryotic versatility.</title>
        <authorList>
            <person name="Fritz-Laylin L.K."/>
            <person name="Prochnik S.E."/>
            <person name="Ginger M.L."/>
            <person name="Dacks J.B."/>
            <person name="Carpenter M.L."/>
            <person name="Field M.C."/>
            <person name="Kuo A."/>
            <person name="Paredez A."/>
            <person name="Chapman J."/>
            <person name="Pham J."/>
            <person name="Shu S."/>
            <person name="Neupane R."/>
            <person name="Cipriano M."/>
            <person name="Mancuso J."/>
            <person name="Tu H."/>
            <person name="Salamov A."/>
            <person name="Lindquist E."/>
            <person name="Shapiro H."/>
            <person name="Lucas S."/>
            <person name="Grigoriev I.V."/>
            <person name="Cande W.Z."/>
            <person name="Fulton C."/>
            <person name="Rokhsar D.S."/>
            <person name="Dawson S.C."/>
        </authorList>
    </citation>
    <scope>NUCLEOTIDE SEQUENCE [LARGE SCALE GENOMIC DNA]</scope>
    <source>
        <strain evidence="13 14">NEG-M</strain>
    </source>
</reference>
<evidence type="ECO:0000256" key="3">
    <source>
        <dbReference type="ARBA" id="ARBA00022538"/>
    </source>
</evidence>
<dbReference type="GO" id="GO:0016020">
    <property type="term" value="C:membrane"/>
    <property type="evidence" value="ECO:0007669"/>
    <property type="project" value="UniProtKB-SubCell"/>
</dbReference>
<dbReference type="Proteomes" id="UP000006671">
    <property type="component" value="Unassembled WGS sequence"/>
</dbReference>
<dbReference type="InterPro" id="IPR003929">
    <property type="entry name" value="K_chnl_BK_asu"/>
</dbReference>
<keyword evidence="6" id="KW-0630">Potassium</keyword>
<proteinExistence type="predicted"/>
<evidence type="ECO:0000313" key="14">
    <source>
        <dbReference type="Proteomes" id="UP000006671"/>
    </source>
</evidence>
<name>D2V0V0_NAEGR</name>
<dbReference type="VEuPathDB" id="AmoebaDB:NAEGRDRAFT_62424"/>
<dbReference type="Pfam" id="PF22614">
    <property type="entry name" value="Slo-like_RCK"/>
    <property type="match status" value="1"/>
</dbReference>
<dbReference type="OrthoDB" id="297496at2759"/>
<dbReference type="PANTHER" id="PTHR10027:SF10">
    <property type="entry name" value="SLOWPOKE 2, ISOFORM D"/>
    <property type="match status" value="1"/>
</dbReference>
<dbReference type="EMBL" id="GG738847">
    <property type="protein sequence ID" value="EFC49577.1"/>
    <property type="molecule type" value="Genomic_DNA"/>
</dbReference>
<feature type="domain" description="Calcium-activated potassium channel BK alpha subunit" evidence="11">
    <location>
        <begin position="36"/>
        <end position="136"/>
    </location>
</feature>
<keyword evidence="9" id="KW-0472">Membrane</keyword>
<comment type="subcellular location">
    <subcellularLocation>
        <location evidence="1">Membrane</location>
        <topology evidence="1">Multi-pass membrane protein</topology>
    </subcellularLocation>
</comment>
<evidence type="ECO:0000259" key="12">
    <source>
        <dbReference type="Pfam" id="PF22614"/>
    </source>
</evidence>
<evidence type="ECO:0000256" key="1">
    <source>
        <dbReference type="ARBA" id="ARBA00004141"/>
    </source>
</evidence>
<evidence type="ECO:0000256" key="6">
    <source>
        <dbReference type="ARBA" id="ARBA00022958"/>
    </source>
</evidence>
<keyword evidence="10" id="KW-0407">Ion channel</keyword>
<dbReference type="Pfam" id="PF03493">
    <property type="entry name" value="BK_channel_a"/>
    <property type="match status" value="1"/>
</dbReference>
<evidence type="ECO:0000256" key="10">
    <source>
        <dbReference type="ARBA" id="ARBA00023303"/>
    </source>
</evidence>
<keyword evidence="2" id="KW-0813">Transport</keyword>